<reference evidence="2" key="1">
    <citation type="journal article" date="2020" name="mSystems">
        <title>Genome- and Community-Level Interaction Insights into Carbon Utilization and Element Cycling Functions of Hydrothermarchaeota in Hydrothermal Sediment.</title>
        <authorList>
            <person name="Zhou Z."/>
            <person name="Liu Y."/>
            <person name="Xu W."/>
            <person name="Pan J."/>
            <person name="Luo Z.H."/>
            <person name="Li M."/>
        </authorList>
    </citation>
    <scope>NUCLEOTIDE SEQUENCE [LARGE SCALE GENOMIC DNA]</scope>
    <source>
        <strain evidence="2">HyVt-443</strain>
    </source>
</reference>
<proteinExistence type="predicted"/>
<dbReference type="AlphaFoldDB" id="A0A831W468"/>
<evidence type="ECO:0000313" key="2">
    <source>
        <dbReference type="EMBL" id="HEB97309.1"/>
    </source>
</evidence>
<name>A0A831W468_9GAMM</name>
<evidence type="ECO:0000256" key="1">
    <source>
        <dbReference type="SAM" id="SignalP"/>
    </source>
</evidence>
<sequence>MPFRIVAAILFLVIAIPVSAGGSRTVQAQGPWVAEGSAYRTGEDGLLFVGVFSGVMILEAQGDEPMDAAEFSCPGMQEVDYAAQRATASGRCIFETSGGNRVFARWSCSGGIGDCRGKIELIAGTGALEGIRGGGPMRLRSFFADIAEDEDGGEVRVEKAVGLASWPRLEYRLPAGQ</sequence>
<dbReference type="EMBL" id="DRKP01000161">
    <property type="protein sequence ID" value="HEB97309.1"/>
    <property type="molecule type" value="Genomic_DNA"/>
</dbReference>
<evidence type="ECO:0008006" key="3">
    <source>
        <dbReference type="Google" id="ProtNLM"/>
    </source>
</evidence>
<organism evidence="2">
    <name type="scientific">Sedimenticola thiotaurini</name>
    <dbReference type="NCBI Taxonomy" id="1543721"/>
    <lineage>
        <taxon>Bacteria</taxon>
        <taxon>Pseudomonadati</taxon>
        <taxon>Pseudomonadota</taxon>
        <taxon>Gammaproteobacteria</taxon>
        <taxon>Chromatiales</taxon>
        <taxon>Sedimenticolaceae</taxon>
        <taxon>Sedimenticola</taxon>
    </lineage>
</organism>
<comment type="caution">
    <text evidence="2">The sequence shown here is derived from an EMBL/GenBank/DDBJ whole genome shotgun (WGS) entry which is preliminary data.</text>
</comment>
<feature type="signal peptide" evidence="1">
    <location>
        <begin position="1"/>
        <end position="20"/>
    </location>
</feature>
<gene>
    <name evidence="2" type="ORF">ENI96_12885</name>
</gene>
<feature type="chain" id="PRO_5032406672" description="DUF3617 family protein" evidence="1">
    <location>
        <begin position="21"/>
        <end position="177"/>
    </location>
</feature>
<accession>A0A831W468</accession>
<dbReference type="Proteomes" id="UP000886251">
    <property type="component" value="Unassembled WGS sequence"/>
</dbReference>
<keyword evidence="1" id="KW-0732">Signal</keyword>
<protein>
    <recommendedName>
        <fullName evidence="3">DUF3617 family protein</fullName>
    </recommendedName>
</protein>